<name>A0AAT9GMG5_9CREN</name>
<protein>
    <submittedName>
        <fullName evidence="1">Uncharacterized protein</fullName>
    </submittedName>
</protein>
<sequence>MSILIITDIRLECYEYFKNELDYAKDYFNIYKSLKSRYDRKVIIINLWSAIEELSKYIYISLLRNCAIRLLSEEIEKYGILAFHEIIKRINNDLKNLHKEHEFKYRFFLFFYTYYSNRIEGKEIIPKDDEIDKEAKKISEIRKVYLSTGEENKIPDEEIIKLSDELEQKVEFILNHIKSNILVLDESL</sequence>
<proteinExistence type="predicted"/>
<accession>A0AAT9GMG5</accession>
<evidence type="ECO:0000313" key="1">
    <source>
        <dbReference type="EMBL" id="BFH72087.1"/>
    </source>
</evidence>
<dbReference type="KEGG" id="sjv:SJAV_00310"/>
<dbReference type="EMBL" id="AP031322">
    <property type="protein sequence ID" value="BFH72087.1"/>
    <property type="molecule type" value="Genomic_DNA"/>
</dbReference>
<dbReference type="RefSeq" id="WP_369610338.1">
    <property type="nucleotide sequence ID" value="NZ_AP031322.1"/>
</dbReference>
<dbReference type="AlphaFoldDB" id="A0AAT9GMG5"/>
<gene>
    <name evidence="1" type="ORF">SJAV_00310</name>
</gene>
<reference evidence="1" key="1">
    <citation type="submission" date="2024-03" db="EMBL/GenBank/DDBJ databases">
        <title>Complete genome sequence of Sulfurisphaera javensis strain KD-1.</title>
        <authorList>
            <person name="Sakai H."/>
            <person name="Nur N."/>
            <person name="Suwanto A."/>
            <person name="Kurosawa N."/>
        </authorList>
    </citation>
    <scope>NUCLEOTIDE SEQUENCE</scope>
    <source>
        <strain evidence="1">KD-1</strain>
    </source>
</reference>
<organism evidence="1">
    <name type="scientific">Sulfurisphaera javensis</name>
    <dbReference type="NCBI Taxonomy" id="2049879"/>
    <lineage>
        <taxon>Archaea</taxon>
        <taxon>Thermoproteota</taxon>
        <taxon>Thermoprotei</taxon>
        <taxon>Sulfolobales</taxon>
        <taxon>Sulfolobaceae</taxon>
        <taxon>Sulfurisphaera</taxon>
    </lineage>
</organism>
<dbReference type="GeneID" id="92352965"/>